<keyword evidence="2" id="KW-1185">Reference proteome</keyword>
<evidence type="ECO:0000313" key="2">
    <source>
        <dbReference type="Proteomes" id="UP001176940"/>
    </source>
</evidence>
<organism evidence="1 2">
    <name type="scientific">Ranitomeya imitator</name>
    <name type="common">mimic poison frog</name>
    <dbReference type="NCBI Taxonomy" id="111125"/>
    <lineage>
        <taxon>Eukaryota</taxon>
        <taxon>Metazoa</taxon>
        <taxon>Chordata</taxon>
        <taxon>Craniata</taxon>
        <taxon>Vertebrata</taxon>
        <taxon>Euteleostomi</taxon>
        <taxon>Amphibia</taxon>
        <taxon>Batrachia</taxon>
        <taxon>Anura</taxon>
        <taxon>Neobatrachia</taxon>
        <taxon>Hyloidea</taxon>
        <taxon>Dendrobatidae</taxon>
        <taxon>Dendrobatinae</taxon>
        <taxon>Ranitomeya</taxon>
    </lineage>
</organism>
<protein>
    <submittedName>
        <fullName evidence="1">Uncharacterized protein</fullName>
    </submittedName>
</protein>
<dbReference type="EMBL" id="CAUEEQ010045508">
    <property type="protein sequence ID" value="CAJ0958404.1"/>
    <property type="molecule type" value="Genomic_DNA"/>
</dbReference>
<reference evidence="1" key="1">
    <citation type="submission" date="2023-07" db="EMBL/GenBank/DDBJ databases">
        <authorList>
            <person name="Stuckert A."/>
        </authorList>
    </citation>
    <scope>NUCLEOTIDE SEQUENCE</scope>
</reference>
<accession>A0ABN9M426</accession>
<gene>
    <name evidence="1" type="ORF">RIMI_LOCUS16351324</name>
</gene>
<proteinExistence type="predicted"/>
<dbReference type="Proteomes" id="UP001176940">
    <property type="component" value="Unassembled WGS sequence"/>
</dbReference>
<dbReference type="PANTHER" id="PTHR21301">
    <property type="entry name" value="REVERSE TRANSCRIPTASE"/>
    <property type="match status" value="1"/>
</dbReference>
<dbReference type="PANTHER" id="PTHR21301:SF12">
    <property type="match status" value="1"/>
</dbReference>
<name>A0ABN9M426_9NEOB</name>
<sequence length="419" mass="47731">MLHSKDGISNHRGLKDLYVYYPDTSLMGHYGEERSFVGWGRDLNVGRVPEVRHRKVTHRQYKLNTCLIGQSGELAVDTAFLTIIRPGQEVFLVHLLDPYNTLVWSIFSYCRSWIKAEDTQEEKAPRRSQRRKKSRFLQSHPLSGTNSLVINISSRTLSVAEHSLLQKGLSFCPYSKLNTFGLDMELQRFYRRIRLVTHFSKVENTRVSDPSIHRALISIDQFGLRNKSTYRPPSGSHAVETFIEFVDKAFAQLRRDSDSGKLHFLPNLTNLDLQASQILREDKNIIIKPADKGGAIVVMDRTDYIKEAYRQLGDNTVYIKLSKDPTNDKRDDISSILKTYLDLGVIDSKTRDFLIKANPVTPVLYLLPKVHKSLINPPGRPIIAATDSILSPISIFLEKVLTPLTQKSQSYLLDTGAFL</sequence>
<evidence type="ECO:0000313" key="1">
    <source>
        <dbReference type="EMBL" id="CAJ0958404.1"/>
    </source>
</evidence>
<comment type="caution">
    <text evidence="1">The sequence shown here is derived from an EMBL/GenBank/DDBJ whole genome shotgun (WGS) entry which is preliminary data.</text>
</comment>